<evidence type="ECO:0000259" key="11">
    <source>
        <dbReference type="Pfam" id="PF03015"/>
    </source>
</evidence>
<dbReference type="GO" id="GO:0080019">
    <property type="term" value="F:alcohol-forming very long-chain fatty acyl-CoA reductase activity"/>
    <property type="evidence" value="ECO:0007669"/>
    <property type="project" value="InterPro"/>
</dbReference>
<dbReference type="GO" id="GO:0035336">
    <property type="term" value="P:long-chain fatty-acyl-CoA metabolic process"/>
    <property type="evidence" value="ECO:0007669"/>
    <property type="project" value="TreeGrafter"/>
</dbReference>
<evidence type="ECO:0000256" key="3">
    <source>
        <dbReference type="ARBA" id="ARBA00022516"/>
    </source>
</evidence>
<evidence type="ECO:0000256" key="2">
    <source>
        <dbReference type="ARBA" id="ARBA00005928"/>
    </source>
</evidence>
<proteinExistence type="inferred from homology"/>
<keyword evidence="6 10" id="KW-1133">Transmembrane helix</keyword>
<dbReference type="GO" id="GO:0005777">
    <property type="term" value="C:peroxisome"/>
    <property type="evidence" value="ECO:0007669"/>
    <property type="project" value="TreeGrafter"/>
</dbReference>
<feature type="domain" description="Thioester reductase (TE)" evidence="12">
    <location>
        <begin position="20"/>
        <end position="290"/>
    </location>
</feature>
<evidence type="ECO:0000256" key="1">
    <source>
        <dbReference type="ARBA" id="ARBA00004141"/>
    </source>
</evidence>
<dbReference type="PANTHER" id="PTHR11011:SF116">
    <property type="entry name" value="FATTY ACYL-COA REDUCTASE CG5065-RELATED"/>
    <property type="match status" value="1"/>
</dbReference>
<keyword evidence="5 10" id="KW-0521">NADP</keyword>
<feature type="domain" description="Fatty acyl-CoA reductase C-terminal" evidence="11">
    <location>
        <begin position="361"/>
        <end position="453"/>
    </location>
</feature>
<sequence>MDGQHYPRISEYYRNKCVLITGATGFIGKVLVEKLLRSCPDIGTIYLLMRPKRGQQVQARLTDLLNTKIFDWLRKNSKQSLNKVVAINGDITSAELGLSPTDRQTLKENVSIVFHSAATVKFDEPLNLSVNMNVCGTMKLIELCETMPKLEAMVHVSTAYCNCDREVINETVYPSPIDAHKIMTAVQVLDEEMLDMVTPQILSSRPNTYTFTKSLAEQIVYEQTGKLPIAIFRPSIVTAALKEPMAGWIDNLNGPTGMLAAACKGVMRTMLCHGSCTADLIPVDLAINCMIAVSWYTATHRPHNILVYNCTTGRQNPLKWKDFESITYQHLLTYPSKDLYWYPGGSFKNSRFLNNLDIILYQKLPAYIIDSIAWLTGRKPIMLRIQDKIIRAMRIIEFFTTREFLFTNENTMELIDFLHDEDRIEFDFDVRKINWVTYLEAYVVGLRNFILKEDATSLPEARANLRRMYILHRSTQLLFLFITCWLVMFRMKTVRKLTFQSVSLLFQTASSVFRKYIVTSET</sequence>
<dbReference type="SUPFAM" id="SSF51735">
    <property type="entry name" value="NAD(P)-binding Rossmann-fold domains"/>
    <property type="match status" value="1"/>
</dbReference>
<evidence type="ECO:0000259" key="12">
    <source>
        <dbReference type="Pfam" id="PF07993"/>
    </source>
</evidence>
<evidence type="ECO:0000256" key="4">
    <source>
        <dbReference type="ARBA" id="ARBA00022692"/>
    </source>
</evidence>
<dbReference type="Proteomes" id="UP001461498">
    <property type="component" value="Unassembled WGS sequence"/>
</dbReference>
<organism evidence="13 14">
    <name type="scientific">Rhynocoris fuscipes</name>
    <dbReference type="NCBI Taxonomy" id="488301"/>
    <lineage>
        <taxon>Eukaryota</taxon>
        <taxon>Metazoa</taxon>
        <taxon>Ecdysozoa</taxon>
        <taxon>Arthropoda</taxon>
        <taxon>Hexapoda</taxon>
        <taxon>Insecta</taxon>
        <taxon>Pterygota</taxon>
        <taxon>Neoptera</taxon>
        <taxon>Paraneoptera</taxon>
        <taxon>Hemiptera</taxon>
        <taxon>Heteroptera</taxon>
        <taxon>Panheteroptera</taxon>
        <taxon>Cimicomorpha</taxon>
        <taxon>Reduviidae</taxon>
        <taxon>Harpactorinae</taxon>
        <taxon>Harpactorini</taxon>
        <taxon>Rhynocoris</taxon>
    </lineage>
</organism>
<protein>
    <recommendedName>
        <fullName evidence="10">Fatty acyl-CoA reductase</fullName>
        <ecNumber evidence="10">1.2.1.84</ecNumber>
    </recommendedName>
</protein>
<evidence type="ECO:0000256" key="10">
    <source>
        <dbReference type="RuleBase" id="RU363097"/>
    </source>
</evidence>
<keyword evidence="8 10" id="KW-0472">Membrane</keyword>
<evidence type="ECO:0000313" key="13">
    <source>
        <dbReference type="EMBL" id="KAK9505236.1"/>
    </source>
</evidence>
<keyword evidence="4 10" id="KW-0812">Transmembrane</keyword>
<dbReference type="EC" id="1.2.1.84" evidence="10"/>
<comment type="caution">
    <text evidence="13">The sequence shown here is derived from an EMBL/GenBank/DDBJ whole genome shotgun (WGS) entry which is preliminary data.</text>
</comment>
<dbReference type="PANTHER" id="PTHR11011">
    <property type="entry name" value="MALE STERILITY PROTEIN 2-RELATED"/>
    <property type="match status" value="1"/>
</dbReference>
<keyword evidence="7 10" id="KW-0443">Lipid metabolism</keyword>
<dbReference type="EMBL" id="JAPXFL010000006">
    <property type="protein sequence ID" value="KAK9505236.1"/>
    <property type="molecule type" value="Genomic_DNA"/>
</dbReference>
<dbReference type="InterPro" id="IPR026055">
    <property type="entry name" value="FAR"/>
</dbReference>
<comment type="similarity">
    <text evidence="2 10">Belongs to the fatty acyl-CoA reductase family.</text>
</comment>
<comment type="catalytic activity">
    <reaction evidence="9 10">
        <text>a long-chain fatty acyl-CoA + 2 NADPH + 2 H(+) = a long-chain primary fatty alcohol + 2 NADP(+) + CoA</text>
        <dbReference type="Rhea" id="RHEA:52716"/>
        <dbReference type="ChEBI" id="CHEBI:15378"/>
        <dbReference type="ChEBI" id="CHEBI:57287"/>
        <dbReference type="ChEBI" id="CHEBI:57783"/>
        <dbReference type="ChEBI" id="CHEBI:58349"/>
        <dbReference type="ChEBI" id="CHEBI:77396"/>
        <dbReference type="ChEBI" id="CHEBI:83139"/>
        <dbReference type="EC" id="1.2.1.84"/>
    </reaction>
</comment>
<keyword evidence="14" id="KW-1185">Reference proteome</keyword>
<dbReference type="CDD" id="cd09071">
    <property type="entry name" value="FAR_C"/>
    <property type="match status" value="1"/>
</dbReference>
<keyword evidence="10" id="KW-0560">Oxidoreductase</keyword>
<evidence type="ECO:0000256" key="7">
    <source>
        <dbReference type="ARBA" id="ARBA00023098"/>
    </source>
</evidence>
<dbReference type="AlphaFoldDB" id="A0AAW1D2J4"/>
<dbReference type="GO" id="GO:0102965">
    <property type="term" value="F:alcohol-forming long-chain fatty acyl-CoA reductase activity"/>
    <property type="evidence" value="ECO:0007669"/>
    <property type="project" value="UniProtKB-EC"/>
</dbReference>
<dbReference type="InterPro" id="IPR013120">
    <property type="entry name" value="FAR_NAD-bd"/>
</dbReference>
<dbReference type="Pfam" id="PF07993">
    <property type="entry name" value="NAD_binding_4"/>
    <property type="match status" value="1"/>
</dbReference>
<dbReference type="InterPro" id="IPR036291">
    <property type="entry name" value="NAD(P)-bd_dom_sf"/>
</dbReference>
<dbReference type="InterPro" id="IPR033640">
    <property type="entry name" value="FAR_C"/>
</dbReference>
<dbReference type="CDD" id="cd05236">
    <property type="entry name" value="FAR-N_SDR_e"/>
    <property type="match status" value="1"/>
</dbReference>
<comment type="function">
    <text evidence="10">Catalyzes the reduction of fatty acyl-CoA to fatty alcohols.</text>
</comment>
<evidence type="ECO:0000256" key="9">
    <source>
        <dbReference type="ARBA" id="ARBA00052530"/>
    </source>
</evidence>
<keyword evidence="3 10" id="KW-0444">Lipid biosynthesis</keyword>
<comment type="subcellular location">
    <subcellularLocation>
        <location evidence="1">Membrane</location>
        <topology evidence="1">Multi-pass membrane protein</topology>
    </subcellularLocation>
</comment>
<dbReference type="Gene3D" id="3.40.50.720">
    <property type="entry name" value="NAD(P)-binding Rossmann-like Domain"/>
    <property type="match status" value="1"/>
</dbReference>
<name>A0AAW1D2J4_9HEMI</name>
<evidence type="ECO:0000256" key="8">
    <source>
        <dbReference type="ARBA" id="ARBA00023136"/>
    </source>
</evidence>
<reference evidence="13 14" key="1">
    <citation type="submission" date="2022-12" db="EMBL/GenBank/DDBJ databases">
        <title>Chromosome-level genome assembly of true bugs.</title>
        <authorList>
            <person name="Ma L."/>
            <person name="Li H."/>
        </authorList>
    </citation>
    <scope>NUCLEOTIDE SEQUENCE [LARGE SCALE GENOMIC DNA]</scope>
    <source>
        <strain evidence="13">Lab_2022b</strain>
    </source>
</reference>
<gene>
    <name evidence="13" type="ORF">O3M35_009331</name>
</gene>
<evidence type="ECO:0000313" key="14">
    <source>
        <dbReference type="Proteomes" id="UP001461498"/>
    </source>
</evidence>
<dbReference type="Pfam" id="PF03015">
    <property type="entry name" value="Sterile"/>
    <property type="match status" value="1"/>
</dbReference>
<evidence type="ECO:0000256" key="6">
    <source>
        <dbReference type="ARBA" id="ARBA00022989"/>
    </source>
</evidence>
<accession>A0AAW1D2J4</accession>
<dbReference type="GO" id="GO:0016020">
    <property type="term" value="C:membrane"/>
    <property type="evidence" value="ECO:0007669"/>
    <property type="project" value="UniProtKB-SubCell"/>
</dbReference>
<feature type="transmembrane region" description="Helical" evidence="10">
    <location>
        <begin position="470"/>
        <end position="489"/>
    </location>
</feature>
<dbReference type="FunFam" id="3.40.50.720:FF:000143">
    <property type="entry name" value="Fatty acyl-CoA reductase"/>
    <property type="match status" value="1"/>
</dbReference>
<evidence type="ECO:0000256" key="5">
    <source>
        <dbReference type="ARBA" id="ARBA00022857"/>
    </source>
</evidence>